<evidence type="ECO:0000259" key="8">
    <source>
        <dbReference type="PROSITE" id="PS51057"/>
    </source>
</evidence>
<name>A0AAQ4RID8_GASAC</name>
<dbReference type="PROSITE" id="PS51057">
    <property type="entry name" value="PAIRED_2"/>
    <property type="match status" value="1"/>
</dbReference>
<evidence type="ECO:0000313" key="9">
    <source>
        <dbReference type="Ensembl" id="ENSGACP00000062343.1"/>
    </source>
</evidence>
<evidence type="ECO:0000256" key="4">
    <source>
        <dbReference type="ARBA" id="ARBA00023015"/>
    </source>
</evidence>
<keyword evidence="2" id="KW-0217">Developmental protein</keyword>
<dbReference type="GO" id="GO:0000981">
    <property type="term" value="F:DNA-binding transcription factor activity, RNA polymerase II-specific"/>
    <property type="evidence" value="ECO:0007669"/>
    <property type="project" value="TreeGrafter"/>
</dbReference>
<reference evidence="9" key="3">
    <citation type="submission" date="2025-09" db="UniProtKB">
        <authorList>
            <consortium name="Ensembl"/>
        </authorList>
    </citation>
    <scope>IDENTIFICATION</scope>
</reference>
<sequence length="162" mass="17775">MAQRGVRPSEISRRLRVSHGCVSKLLTRYNDTGSIRPGVIGGSKPKVATPRVVQTILHLKHTNPNMFAWEIRDRLLLEQVCNSDGVPSISSINRIIRNKAQSESFGAGGDVSRCVCRNQPCSCDEARGRSNHGLACISSLTFYPGLPANHHPDLSGRLCHYS</sequence>
<keyword evidence="3" id="KW-0563">Paired box</keyword>
<evidence type="ECO:0000256" key="3">
    <source>
        <dbReference type="ARBA" id="ARBA00022724"/>
    </source>
</evidence>
<keyword evidence="6" id="KW-0804">Transcription</keyword>
<organism evidence="9 10">
    <name type="scientific">Gasterosteus aculeatus aculeatus</name>
    <name type="common">three-spined stickleback</name>
    <dbReference type="NCBI Taxonomy" id="481459"/>
    <lineage>
        <taxon>Eukaryota</taxon>
        <taxon>Metazoa</taxon>
        <taxon>Chordata</taxon>
        <taxon>Craniata</taxon>
        <taxon>Vertebrata</taxon>
        <taxon>Euteleostomi</taxon>
        <taxon>Actinopterygii</taxon>
        <taxon>Neopterygii</taxon>
        <taxon>Teleostei</taxon>
        <taxon>Neoteleostei</taxon>
        <taxon>Acanthomorphata</taxon>
        <taxon>Eupercaria</taxon>
        <taxon>Perciformes</taxon>
        <taxon>Cottioidei</taxon>
        <taxon>Gasterosteales</taxon>
        <taxon>Gasterosteidae</taxon>
        <taxon>Gasterosteus</taxon>
    </lineage>
</organism>
<comment type="subcellular location">
    <subcellularLocation>
        <location evidence="1">Nucleus</location>
    </subcellularLocation>
</comment>
<dbReference type="InterPro" id="IPR009057">
    <property type="entry name" value="Homeodomain-like_sf"/>
</dbReference>
<dbReference type="Proteomes" id="UP000007635">
    <property type="component" value="Chromosome IV"/>
</dbReference>
<evidence type="ECO:0000256" key="1">
    <source>
        <dbReference type="ARBA" id="ARBA00004123"/>
    </source>
</evidence>
<dbReference type="Gene3D" id="1.10.10.10">
    <property type="entry name" value="Winged helix-like DNA-binding domain superfamily/Winged helix DNA-binding domain"/>
    <property type="match status" value="2"/>
</dbReference>
<keyword evidence="10" id="KW-1185">Reference proteome</keyword>
<dbReference type="GeneTree" id="ENSGT00940000165812"/>
<evidence type="ECO:0000256" key="7">
    <source>
        <dbReference type="ARBA" id="ARBA00023242"/>
    </source>
</evidence>
<accession>A0AAQ4RID8</accession>
<evidence type="ECO:0000256" key="2">
    <source>
        <dbReference type="ARBA" id="ARBA00022473"/>
    </source>
</evidence>
<evidence type="ECO:0000313" key="10">
    <source>
        <dbReference type="Proteomes" id="UP000007635"/>
    </source>
</evidence>
<dbReference type="SUPFAM" id="SSF46689">
    <property type="entry name" value="Homeodomain-like"/>
    <property type="match status" value="1"/>
</dbReference>
<dbReference type="GO" id="GO:0000978">
    <property type="term" value="F:RNA polymerase II cis-regulatory region sequence-specific DNA binding"/>
    <property type="evidence" value="ECO:0007669"/>
    <property type="project" value="TreeGrafter"/>
</dbReference>
<dbReference type="PANTHER" id="PTHR45636:SF20">
    <property type="entry name" value="PAIRED BOX PROTEIN PAX-5"/>
    <property type="match status" value="1"/>
</dbReference>
<dbReference type="AlphaFoldDB" id="A0AAQ4RID8"/>
<feature type="domain" description="Paired" evidence="8">
    <location>
        <begin position="1"/>
        <end position="99"/>
    </location>
</feature>
<dbReference type="Ensembl" id="ENSGACT00000086839.1">
    <property type="protein sequence ID" value="ENSGACP00000062343.1"/>
    <property type="gene ID" value="ENSGACG00000026024.1"/>
</dbReference>
<evidence type="ECO:0000256" key="6">
    <source>
        <dbReference type="ARBA" id="ARBA00023163"/>
    </source>
</evidence>
<keyword evidence="7" id="KW-0539">Nucleus</keyword>
<dbReference type="InterPro" id="IPR036388">
    <property type="entry name" value="WH-like_DNA-bd_sf"/>
</dbReference>
<dbReference type="InterPro" id="IPR043565">
    <property type="entry name" value="PAX_fam"/>
</dbReference>
<reference evidence="9" key="2">
    <citation type="submission" date="2025-08" db="UniProtKB">
        <authorList>
            <consortium name="Ensembl"/>
        </authorList>
    </citation>
    <scope>IDENTIFICATION</scope>
</reference>
<protein>
    <recommendedName>
        <fullName evidence="8">Paired domain-containing protein</fullName>
    </recommendedName>
</protein>
<dbReference type="PANTHER" id="PTHR45636">
    <property type="entry name" value="PAIRED BOX PROTEIN PAX-6-RELATED-RELATED"/>
    <property type="match status" value="1"/>
</dbReference>
<keyword evidence="5" id="KW-0238">DNA-binding</keyword>
<dbReference type="InterPro" id="IPR001523">
    <property type="entry name" value="Paired_dom"/>
</dbReference>
<dbReference type="GO" id="GO:0005634">
    <property type="term" value="C:nucleus"/>
    <property type="evidence" value="ECO:0007669"/>
    <property type="project" value="UniProtKB-SubCell"/>
</dbReference>
<proteinExistence type="predicted"/>
<reference evidence="9 10" key="1">
    <citation type="journal article" date="2021" name="G3 (Bethesda)">
        <title>Improved contiguity of the threespine stickleback genome using long-read sequencing.</title>
        <authorList>
            <person name="Nath S."/>
            <person name="Shaw D.E."/>
            <person name="White M.A."/>
        </authorList>
    </citation>
    <scope>NUCLEOTIDE SEQUENCE [LARGE SCALE GENOMIC DNA]</scope>
    <source>
        <strain evidence="9 10">Lake Benthic</strain>
    </source>
</reference>
<dbReference type="Pfam" id="PF00292">
    <property type="entry name" value="PAX"/>
    <property type="match status" value="1"/>
</dbReference>
<dbReference type="SMART" id="SM00351">
    <property type="entry name" value="PAX"/>
    <property type="match status" value="1"/>
</dbReference>
<dbReference type="GO" id="GO:0009952">
    <property type="term" value="P:anterior/posterior pattern specification"/>
    <property type="evidence" value="ECO:0007669"/>
    <property type="project" value="UniProtKB-ARBA"/>
</dbReference>
<keyword evidence="4" id="KW-0805">Transcription regulation</keyword>
<evidence type="ECO:0000256" key="5">
    <source>
        <dbReference type="ARBA" id="ARBA00023125"/>
    </source>
</evidence>
<dbReference type="FunFam" id="1.10.10.10:FF:000003">
    <property type="entry name" value="Paired box protein Pax-6"/>
    <property type="match status" value="1"/>
</dbReference>
<dbReference type="GO" id="GO:0030902">
    <property type="term" value="P:hindbrain development"/>
    <property type="evidence" value="ECO:0007669"/>
    <property type="project" value="UniProtKB-ARBA"/>
</dbReference>
<dbReference type="PRINTS" id="PR00027">
    <property type="entry name" value="PAIREDBOX"/>
</dbReference>
<dbReference type="GO" id="GO:0048593">
    <property type="term" value="P:camera-type eye morphogenesis"/>
    <property type="evidence" value="ECO:0007669"/>
    <property type="project" value="UniProtKB-ARBA"/>
</dbReference>